<dbReference type="KEGG" id="pmar:B0X71_03825"/>
<feature type="compositionally biased region" description="Basic and acidic residues" evidence="4">
    <location>
        <begin position="201"/>
        <end position="219"/>
    </location>
</feature>
<dbReference type="OrthoDB" id="4376109at2"/>
<evidence type="ECO:0000256" key="5">
    <source>
        <dbReference type="SAM" id="Phobius"/>
    </source>
</evidence>
<dbReference type="SUPFAM" id="SSF50199">
    <property type="entry name" value="Staphylococcal nuclease"/>
    <property type="match status" value="1"/>
</dbReference>
<dbReference type="PROSITE" id="PS50830">
    <property type="entry name" value="TNASE_3"/>
    <property type="match status" value="1"/>
</dbReference>
<gene>
    <name evidence="7" type="ORF">B0X71_03825</name>
</gene>
<name>A0A1Q2KXC0_9BACL</name>
<dbReference type="SMART" id="SM00318">
    <property type="entry name" value="SNc"/>
    <property type="match status" value="1"/>
</dbReference>
<dbReference type="InterPro" id="IPR035437">
    <property type="entry name" value="SNase_OB-fold_sf"/>
</dbReference>
<proteinExistence type="predicted"/>
<dbReference type="Proteomes" id="UP000188184">
    <property type="component" value="Chromosome"/>
</dbReference>
<feature type="region of interest" description="Disordered" evidence="4">
    <location>
        <begin position="172"/>
        <end position="236"/>
    </location>
</feature>
<feature type="domain" description="TNase-like" evidence="6">
    <location>
        <begin position="232"/>
        <end position="363"/>
    </location>
</feature>
<dbReference type="PANTHER" id="PTHR12302">
    <property type="entry name" value="EBNA2 BINDING PROTEIN P100"/>
    <property type="match status" value="1"/>
</dbReference>
<accession>A0A1Q2KXC0</accession>
<evidence type="ECO:0000256" key="2">
    <source>
        <dbReference type="ARBA" id="ARBA00022759"/>
    </source>
</evidence>
<reference evidence="7 8" key="1">
    <citation type="submission" date="2017-02" db="EMBL/GenBank/DDBJ databases">
        <title>The complete genomic sequence of a novel cold adapted crude oil-degrading bacterium Planococcus qaidamina Y42.</title>
        <authorList>
            <person name="Yang R."/>
        </authorList>
    </citation>
    <scope>NUCLEOTIDE SEQUENCE [LARGE SCALE GENOMIC DNA]</scope>
    <source>
        <strain evidence="7 8">Y42</strain>
    </source>
</reference>
<evidence type="ECO:0000313" key="7">
    <source>
        <dbReference type="EMBL" id="AQQ52322.1"/>
    </source>
</evidence>
<keyword evidence="5" id="KW-1133">Transmembrane helix</keyword>
<keyword evidence="5" id="KW-0812">Transmembrane</keyword>
<feature type="compositionally biased region" description="Acidic residues" evidence="4">
    <location>
        <begin position="380"/>
        <end position="395"/>
    </location>
</feature>
<keyword evidence="8" id="KW-1185">Reference proteome</keyword>
<dbReference type="Pfam" id="PF00565">
    <property type="entry name" value="SNase"/>
    <property type="match status" value="1"/>
</dbReference>
<sequence>MRNQNDSRNGFRKIPGFRSNIWWKKIIAVIVYFVIAVFAITALTQGGLPGLLFFLALLAIPLSFIALIKGRLRSAGIPNRKIASLVFVISLVLLPVLTMFMEAPAESDIAVDDVAGAVEEAEPEPAAAEQEIEETEEVEETDETAEAAEQPETGEQAAVEEVERIAEEQAEAEAEAAAKKAEEERLAKEAEEQAAAEAAAEEERIAAEAAAKEQAEQEAKAAAAAEEARQANAPNATVTRVVDGDTLEVSMNGTTETVRLLLVDTPETVHPSEPVQPFGPEASQFVKDMLEGQEVRIEVGAEERDKYDRMLAYVFIGDETIQEKLLENGLAATAYLYNDLSMLDAFHAAQQKAIDADIGVWSIPGYAHVDHDHGFHYEETEPEPEPEPEEAEPEPETAPGGNLEYDPAGPDRDCGDFSSQAAAQAFMEAAGDGDRHRLDGNDNDGLACESLG</sequence>
<dbReference type="EMBL" id="CP019640">
    <property type="protein sequence ID" value="AQQ52322.1"/>
    <property type="molecule type" value="Genomic_DNA"/>
</dbReference>
<dbReference type="GO" id="GO:0004519">
    <property type="term" value="F:endonuclease activity"/>
    <property type="evidence" value="ECO:0007669"/>
    <property type="project" value="UniProtKB-KW"/>
</dbReference>
<evidence type="ECO:0000256" key="4">
    <source>
        <dbReference type="SAM" id="MobiDB-lite"/>
    </source>
</evidence>
<evidence type="ECO:0000256" key="1">
    <source>
        <dbReference type="ARBA" id="ARBA00022722"/>
    </source>
</evidence>
<organism evidence="7 8">
    <name type="scientific">Planococcus lenghuensis</name>
    <dbReference type="NCBI Taxonomy" id="2213202"/>
    <lineage>
        <taxon>Bacteria</taxon>
        <taxon>Bacillati</taxon>
        <taxon>Bacillota</taxon>
        <taxon>Bacilli</taxon>
        <taxon>Bacillales</taxon>
        <taxon>Caryophanaceae</taxon>
        <taxon>Planococcus</taxon>
    </lineage>
</organism>
<dbReference type="AlphaFoldDB" id="A0A1Q2KXC0"/>
<dbReference type="PROSITE" id="PS01123">
    <property type="entry name" value="TNASE_1"/>
    <property type="match status" value="1"/>
</dbReference>
<feature type="region of interest" description="Disordered" evidence="4">
    <location>
        <begin position="119"/>
        <end position="158"/>
    </location>
</feature>
<dbReference type="RefSeq" id="WP_077588202.1">
    <property type="nucleotide sequence ID" value="NZ_CP019640.1"/>
</dbReference>
<dbReference type="InterPro" id="IPR002071">
    <property type="entry name" value="Thermonucl_AS"/>
</dbReference>
<feature type="transmembrane region" description="Helical" evidence="5">
    <location>
        <begin position="21"/>
        <end position="44"/>
    </location>
</feature>
<dbReference type="PANTHER" id="PTHR12302:SF3">
    <property type="entry name" value="SERINE_THREONINE-PROTEIN KINASE 31"/>
    <property type="match status" value="1"/>
</dbReference>
<evidence type="ECO:0000256" key="3">
    <source>
        <dbReference type="ARBA" id="ARBA00022801"/>
    </source>
</evidence>
<evidence type="ECO:0000259" key="6">
    <source>
        <dbReference type="PROSITE" id="PS50830"/>
    </source>
</evidence>
<dbReference type="CDD" id="cd00175">
    <property type="entry name" value="SNc"/>
    <property type="match status" value="1"/>
</dbReference>
<evidence type="ECO:0000313" key="8">
    <source>
        <dbReference type="Proteomes" id="UP000188184"/>
    </source>
</evidence>
<dbReference type="GO" id="GO:0016787">
    <property type="term" value="F:hydrolase activity"/>
    <property type="evidence" value="ECO:0007669"/>
    <property type="project" value="UniProtKB-KW"/>
</dbReference>
<feature type="compositionally biased region" description="Low complexity" evidence="4">
    <location>
        <begin position="119"/>
        <end position="129"/>
    </location>
</feature>
<feature type="compositionally biased region" description="Low complexity" evidence="4">
    <location>
        <begin position="147"/>
        <end position="158"/>
    </location>
</feature>
<keyword evidence="2" id="KW-0255">Endonuclease</keyword>
<dbReference type="Gene3D" id="2.40.50.90">
    <property type="match status" value="1"/>
</dbReference>
<feature type="transmembrane region" description="Helical" evidence="5">
    <location>
        <begin position="50"/>
        <end position="70"/>
    </location>
</feature>
<dbReference type="GO" id="GO:0003676">
    <property type="term" value="F:nucleic acid binding"/>
    <property type="evidence" value="ECO:0007669"/>
    <property type="project" value="InterPro"/>
</dbReference>
<feature type="region of interest" description="Disordered" evidence="4">
    <location>
        <begin position="376"/>
        <end position="452"/>
    </location>
</feature>
<feature type="transmembrane region" description="Helical" evidence="5">
    <location>
        <begin position="82"/>
        <end position="101"/>
    </location>
</feature>
<dbReference type="InterPro" id="IPR016071">
    <property type="entry name" value="Staphylococal_nuclease_OB-fold"/>
</dbReference>
<feature type="compositionally biased region" description="Acidic residues" evidence="4">
    <location>
        <begin position="130"/>
        <end position="146"/>
    </location>
</feature>
<protein>
    <recommendedName>
        <fullName evidence="6">TNase-like domain-containing protein</fullName>
    </recommendedName>
</protein>
<feature type="compositionally biased region" description="Basic and acidic residues" evidence="4">
    <location>
        <begin position="176"/>
        <end position="191"/>
    </location>
</feature>
<feature type="compositionally biased region" description="Low complexity" evidence="4">
    <location>
        <begin position="417"/>
        <end position="430"/>
    </location>
</feature>
<keyword evidence="1" id="KW-0540">Nuclease</keyword>
<keyword evidence="3" id="KW-0378">Hydrolase</keyword>
<keyword evidence="5" id="KW-0472">Membrane</keyword>